<accession>A0ABQ2W7E2</accession>
<protein>
    <submittedName>
        <fullName evidence="1">Uncharacterized protein</fullName>
    </submittedName>
</protein>
<evidence type="ECO:0000313" key="1">
    <source>
        <dbReference type="EMBL" id="GGV95514.1"/>
    </source>
</evidence>
<comment type="caution">
    <text evidence="1">The sequence shown here is derived from an EMBL/GenBank/DDBJ whole genome shotgun (WGS) entry which is preliminary data.</text>
</comment>
<dbReference type="EMBL" id="BMTF01000032">
    <property type="protein sequence ID" value="GGV95514.1"/>
    <property type="molecule type" value="Genomic_DNA"/>
</dbReference>
<proteinExistence type="predicted"/>
<dbReference type="Proteomes" id="UP000660675">
    <property type="component" value="Unassembled WGS sequence"/>
</dbReference>
<organism evidence="1 2">
    <name type="scientific">Streptomyces gelaticus</name>
    <dbReference type="NCBI Taxonomy" id="285446"/>
    <lineage>
        <taxon>Bacteria</taxon>
        <taxon>Bacillati</taxon>
        <taxon>Actinomycetota</taxon>
        <taxon>Actinomycetes</taxon>
        <taxon>Kitasatosporales</taxon>
        <taxon>Streptomycetaceae</taxon>
        <taxon>Streptomyces</taxon>
    </lineage>
</organism>
<evidence type="ECO:0000313" key="2">
    <source>
        <dbReference type="Proteomes" id="UP000660675"/>
    </source>
</evidence>
<keyword evidence="2" id="KW-1185">Reference proteome</keyword>
<name>A0ABQ2W7E2_9ACTN</name>
<sequence length="89" mass="9219">MCQELLSTAGPAVEDGWEGAAAVAGPADDDTAPAVAAAASAAVSTVLREVGRFMGETPGRKRNEACRCTTVRQLLRVVAGSGQRFDSRR</sequence>
<gene>
    <name evidence="1" type="ORF">GCM10015535_63010</name>
</gene>
<reference evidence="2" key="1">
    <citation type="journal article" date="2019" name="Int. J. Syst. Evol. Microbiol.">
        <title>The Global Catalogue of Microorganisms (GCM) 10K type strain sequencing project: providing services to taxonomists for standard genome sequencing and annotation.</title>
        <authorList>
            <consortium name="The Broad Institute Genomics Platform"/>
            <consortium name="The Broad Institute Genome Sequencing Center for Infectious Disease"/>
            <person name="Wu L."/>
            <person name="Ma J."/>
        </authorList>
    </citation>
    <scope>NUCLEOTIDE SEQUENCE [LARGE SCALE GENOMIC DNA]</scope>
    <source>
        <strain evidence="2">JCM 4376</strain>
    </source>
</reference>